<evidence type="ECO:0000313" key="4">
    <source>
        <dbReference type="EMBL" id="MDW2799677.1"/>
    </source>
</evidence>
<dbReference type="InterPro" id="IPR000653">
    <property type="entry name" value="DegT/StrS_aminotransferase"/>
</dbReference>
<keyword evidence="4" id="KW-0808">Transferase</keyword>
<keyword evidence="4" id="KW-0032">Aminotransferase</keyword>
<dbReference type="InterPro" id="IPR015424">
    <property type="entry name" value="PyrdxlP-dep_Trfase"/>
</dbReference>
<keyword evidence="5" id="KW-1185">Reference proteome</keyword>
<evidence type="ECO:0000256" key="1">
    <source>
        <dbReference type="ARBA" id="ARBA00022898"/>
    </source>
</evidence>
<dbReference type="Pfam" id="PF01041">
    <property type="entry name" value="DegT_DnrJ_EryC1"/>
    <property type="match status" value="1"/>
</dbReference>
<dbReference type="PANTHER" id="PTHR30244">
    <property type="entry name" value="TRANSAMINASE"/>
    <property type="match status" value="1"/>
</dbReference>
<dbReference type="InterPro" id="IPR015421">
    <property type="entry name" value="PyrdxlP-dep_Trfase_major"/>
</dbReference>
<dbReference type="InterPro" id="IPR015422">
    <property type="entry name" value="PyrdxlP-dep_Trfase_small"/>
</dbReference>
<dbReference type="EC" id="2.6.1.-" evidence="4"/>
<evidence type="ECO:0000256" key="3">
    <source>
        <dbReference type="RuleBase" id="RU004508"/>
    </source>
</evidence>
<comment type="similarity">
    <text evidence="2 3">Belongs to the DegT/DnrJ/EryC1 family.</text>
</comment>
<dbReference type="PIRSF" id="PIRSF000390">
    <property type="entry name" value="PLP_StrS"/>
    <property type="match status" value="1"/>
</dbReference>
<evidence type="ECO:0000313" key="5">
    <source>
        <dbReference type="Proteomes" id="UP001276854"/>
    </source>
</evidence>
<organism evidence="4 5">
    <name type="scientific">Clostridium boliviensis</name>
    <dbReference type="NCBI Taxonomy" id="318465"/>
    <lineage>
        <taxon>Bacteria</taxon>
        <taxon>Bacillati</taxon>
        <taxon>Bacillota</taxon>
        <taxon>Clostridia</taxon>
        <taxon>Eubacteriales</taxon>
        <taxon>Clostridiaceae</taxon>
        <taxon>Clostridium</taxon>
    </lineage>
</organism>
<keyword evidence="1 3" id="KW-0663">Pyridoxal phosphate</keyword>
<accession>A0ABU4GTY0</accession>
<name>A0ABU4GTY0_9CLOT</name>
<dbReference type="GO" id="GO:0008483">
    <property type="term" value="F:transaminase activity"/>
    <property type="evidence" value="ECO:0007669"/>
    <property type="project" value="UniProtKB-KW"/>
</dbReference>
<dbReference type="RefSeq" id="WP_318065863.1">
    <property type="nucleotide sequence ID" value="NZ_JAWONS010000280.1"/>
</dbReference>
<dbReference type="Proteomes" id="UP001276854">
    <property type="component" value="Unassembled WGS sequence"/>
</dbReference>
<protein>
    <submittedName>
        <fullName evidence="4">DegT/DnrJ/EryC1/StrS family aminotransferase</fullName>
        <ecNumber evidence="4">2.6.1.-</ecNumber>
    </submittedName>
</protein>
<reference evidence="4 5" key="1">
    <citation type="submission" date="2023-10" db="EMBL/GenBank/DDBJ databases">
        <title>A novel Glycoside Hydrolase 43-Like Enzyme from Clostrdium boliviensis is an Endo-xylanase, and a Candidate for Xylooligosaccharides Production from Different Xylan Substrates.</title>
        <authorList>
            <person name="Alvarez M.T."/>
            <person name="Rocabado-Villegas L.R."/>
            <person name="Salas-Veizaga D.M."/>
            <person name="Linares-Pasten J.A."/>
            <person name="Gudmundsdottir E.E."/>
            <person name="Hreggvidsson G.O."/>
            <person name="Adlercreutz P."/>
            <person name="Nordberg Karlsson E."/>
        </authorList>
    </citation>
    <scope>NUCLEOTIDE SEQUENCE [LARGE SCALE GENOMIC DNA]</scope>
    <source>
        <strain evidence="4 5">E-1</strain>
    </source>
</reference>
<dbReference type="PANTHER" id="PTHR30244:SF36">
    <property type="entry name" value="3-OXO-GLUCOSE-6-PHOSPHATE:GLUTAMATE AMINOTRANSFERASE"/>
    <property type="match status" value="1"/>
</dbReference>
<dbReference type="Gene3D" id="3.90.1150.10">
    <property type="entry name" value="Aspartate Aminotransferase, domain 1"/>
    <property type="match status" value="1"/>
</dbReference>
<sequence>MNIPYYNLKRINDTVNDEVEKRIKQVIEDCDFILGKQVKEFEEEFAKFTGVKHCIGVDNGLDALHIILEALDLPKDSEVIVPSNTFIATALAVSYAGLKLVLVEPDEESMLINPNRIEEKITDKTRVIMPVHLYGTSCEMDDIMEISEKYHLYVIEDNAQAHGCVYKGKMTGSFGIASATSFYPGKNIGAYGDAGAITTDNDELAMKIRMLINYGSGEKYHHEYKGFNARMDEIQAAVLNVKIKYLLDWNEQRKKNVNFYFSHVHNEKIRMPINKEGAVWHIFPVRVDLDKRDDFMNYLENNGITSLIHYPIAIAEQKAYADELNPEDYQIASLLSHQVVSLPIYPFMKTEELQYICNVLNNWK</sequence>
<evidence type="ECO:0000256" key="2">
    <source>
        <dbReference type="ARBA" id="ARBA00037999"/>
    </source>
</evidence>
<comment type="caution">
    <text evidence="4">The sequence shown here is derived from an EMBL/GenBank/DDBJ whole genome shotgun (WGS) entry which is preliminary data.</text>
</comment>
<dbReference type="SUPFAM" id="SSF53383">
    <property type="entry name" value="PLP-dependent transferases"/>
    <property type="match status" value="1"/>
</dbReference>
<dbReference type="CDD" id="cd00616">
    <property type="entry name" value="AHBA_syn"/>
    <property type="match status" value="1"/>
</dbReference>
<dbReference type="Gene3D" id="3.40.640.10">
    <property type="entry name" value="Type I PLP-dependent aspartate aminotransferase-like (Major domain)"/>
    <property type="match status" value="1"/>
</dbReference>
<proteinExistence type="inferred from homology"/>
<dbReference type="EMBL" id="JAWONS010000280">
    <property type="protein sequence ID" value="MDW2799677.1"/>
    <property type="molecule type" value="Genomic_DNA"/>
</dbReference>
<gene>
    <name evidence="4" type="ORF">RZO55_19050</name>
</gene>